<dbReference type="AlphaFoldDB" id="A0A2N6THA7"/>
<dbReference type="Proteomes" id="UP000235733">
    <property type="component" value="Unassembled WGS sequence"/>
</dbReference>
<evidence type="ECO:0000313" key="3">
    <source>
        <dbReference type="Proteomes" id="UP000235733"/>
    </source>
</evidence>
<sequence>MSKHEKFILMPMDNILKEAVLASSGIGTGIETYPLCDYIIQSIFLKMTGYQEQKMKCIAWEIATNDFEYRRKLLNNNDKLGEYSTYESKRKIYQTICEQIKNFYKNFKFNNSDMKKNIKRNSFDLVKCIFNNTNLAICNQNSFNKFLKSKVIEENQYLKDSKNLIGDQIKNEYDALYRQRNRIAHNTLSYQQNLPDFNVLRMEKEYSRNYFLWFAILLLIDNIFIELYKIYQDGLDKQIL</sequence>
<accession>A0A2N6THA7</accession>
<keyword evidence="1" id="KW-0812">Transmembrane</keyword>
<evidence type="ECO:0008006" key="4">
    <source>
        <dbReference type="Google" id="ProtNLM"/>
    </source>
</evidence>
<gene>
    <name evidence="2" type="ORF">CJ209_08250</name>
</gene>
<protein>
    <recommendedName>
        <fullName evidence="4">RiboL-PSP-HEPN domain-containing protein</fullName>
    </recommendedName>
</protein>
<proteinExistence type="predicted"/>
<evidence type="ECO:0000313" key="2">
    <source>
        <dbReference type="EMBL" id="PMC68684.1"/>
    </source>
</evidence>
<keyword evidence="1" id="KW-0472">Membrane</keyword>
<reference evidence="2 3" key="1">
    <citation type="submission" date="2017-09" db="EMBL/GenBank/DDBJ databases">
        <title>Bacterial strain isolated from the female urinary microbiota.</title>
        <authorList>
            <person name="Thomas-White K."/>
            <person name="Kumar N."/>
            <person name="Forster S."/>
            <person name="Putonti C."/>
            <person name="Lawley T."/>
            <person name="Wolfe A.J."/>
        </authorList>
    </citation>
    <scope>NUCLEOTIDE SEQUENCE [LARGE SCALE GENOMIC DNA]</scope>
    <source>
        <strain evidence="2 3">UMB0249</strain>
    </source>
</reference>
<feature type="transmembrane region" description="Helical" evidence="1">
    <location>
        <begin position="210"/>
        <end position="231"/>
    </location>
</feature>
<comment type="caution">
    <text evidence="2">The sequence shown here is derived from an EMBL/GenBank/DDBJ whole genome shotgun (WGS) entry which is preliminary data.</text>
</comment>
<dbReference type="RefSeq" id="WP_158392961.1">
    <property type="nucleotide sequence ID" value="NZ_PNHC01000006.1"/>
</dbReference>
<organism evidence="2 3">
    <name type="scientific">Fusobacterium nucleatum</name>
    <dbReference type="NCBI Taxonomy" id="851"/>
    <lineage>
        <taxon>Bacteria</taxon>
        <taxon>Fusobacteriati</taxon>
        <taxon>Fusobacteriota</taxon>
        <taxon>Fusobacteriia</taxon>
        <taxon>Fusobacteriales</taxon>
        <taxon>Fusobacteriaceae</taxon>
        <taxon>Fusobacterium</taxon>
    </lineage>
</organism>
<evidence type="ECO:0000256" key="1">
    <source>
        <dbReference type="SAM" id="Phobius"/>
    </source>
</evidence>
<keyword evidence="1" id="KW-1133">Transmembrane helix</keyword>
<name>A0A2N6THA7_FUSNU</name>
<dbReference type="EMBL" id="PNHC01000006">
    <property type="protein sequence ID" value="PMC68684.1"/>
    <property type="molecule type" value="Genomic_DNA"/>
</dbReference>